<evidence type="ECO:0000313" key="1">
    <source>
        <dbReference type="EMBL" id="MDY7224966.1"/>
    </source>
</evidence>
<name>A0ABU5GV58_9BACT</name>
<dbReference type="Proteomes" id="UP001291309">
    <property type="component" value="Unassembled WGS sequence"/>
</dbReference>
<reference evidence="1 2" key="1">
    <citation type="submission" date="2023-12" db="EMBL/GenBank/DDBJ databases">
        <title>the genome sequence of Hyalangium sp. s54d21.</title>
        <authorList>
            <person name="Zhang X."/>
        </authorList>
    </citation>
    <scope>NUCLEOTIDE SEQUENCE [LARGE SCALE GENOMIC DNA]</scope>
    <source>
        <strain evidence="2">s54d21</strain>
    </source>
</reference>
<sequence length="219" mass="23934">MKTMKCLMLTCLLFGCSDSENTTGGSGQFKLEAWADNWFAMYLGEQLIVEDSVSITTERSFNAETFSFDAAYPLHLNFVLKDYKQNDTGLEYIGAANQQMGDGGFIAQITDTSTGEIVGVSSSAWKCSVIHKAPTNKSCEKDTNPGQTCLSQITAEPSGWKGTDYDDSSWARATEYSASTVSPKDGYTKISWDASAKLIWSSDLETDNTLLCRHTISAP</sequence>
<proteinExistence type="predicted"/>
<gene>
    <name evidence="1" type="ORF">SYV04_01170</name>
</gene>
<dbReference type="RefSeq" id="WP_321543691.1">
    <property type="nucleotide sequence ID" value="NZ_JAXIVS010000001.1"/>
</dbReference>
<comment type="caution">
    <text evidence="1">The sequence shown here is derived from an EMBL/GenBank/DDBJ whole genome shotgun (WGS) entry which is preliminary data.</text>
</comment>
<dbReference type="EMBL" id="JAXIVS010000001">
    <property type="protein sequence ID" value="MDY7224966.1"/>
    <property type="molecule type" value="Genomic_DNA"/>
</dbReference>
<organism evidence="1 2">
    <name type="scientific">Hyalangium rubrum</name>
    <dbReference type="NCBI Taxonomy" id="3103134"/>
    <lineage>
        <taxon>Bacteria</taxon>
        <taxon>Pseudomonadati</taxon>
        <taxon>Myxococcota</taxon>
        <taxon>Myxococcia</taxon>
        <taxon>Myxococcales</taxon>
        <taxon>Cystobacterineae</taxon>
        <taxon>Archangiaceae</taxon>
        <taxon>Hyalangium</taxon>
    </lineage>
</organism>
<evidence type="ECO:0000313" key="2">
    <source>
        <dbReference type="Proteomes" id="UP001291309"/>
    </source>
</evidence>
<dbReference type="Gene3D" id="2.60.120.260">
    <property type="entry name" value="Galactose-binding domain-like"/>
    <property type="match status" value="1"/>
</dbReference>
<accession>A0ABU5GV58</accession>
<dbReference type="PROSITE" id="PS51257">
    <property type="entry name" value="PROKAR_LIPOPROTEIN"/>
    <property type="match status" value="1"/>
</dbReference>
<keyword evidence="2" id="KW-1185">Reference proteome</keyword>
<protein>
    <recommendedName>
        <fullName evidence="3">PEBP family protein</fullName>
    </recommendedName>
</protein>
<evidence type="ECO:0008006" key="3">
    <source>
        <dbReference type="Google" id="ProtNLM"/>
    </source>
</evidence>